<name>A0A1S8AY66_9EURY</name>
<gene>
    <name evidence="2" type="ORF">A6E15_12710</name>
</gene>
<protein>
    <recommendedName>
        <fullName evidence="1">Transcription regulator PadR N-terminal domain-containing protein</fullName>
    </recommendedName>
</protein>
<dbReference type="OrthoDB" id="190972at2157"/>
<sequence>MESNGLAELGVLGVLAEEPADTDTVRERLRHNFSRYWTAGYGALEPTVERLREAGHVAAVTSVTEAGRRETEYEITDDGRERLRTLLNEPIPDDEIPMGGPRLVLTLGFLHHLPADERSERLAALVDRFERARSRWTDIKATHEETLAEPTGYRRDLQDLAIRLIDTYCRWLTDLRDELGAEPQRRS</sequence>
<dbReference type="InterPro" id="IPR005149">
    <property type="entry name" value="Tscrpt_reg_PadR_N"/>
</dbReference>
<feature type="domain" description="Transcription regulator PadR N-terminal" evidence="1">
    <location>
        <begin position="11"/>
        <end position="84"/>
    </location>
</feature>
<dbReference type="AlphaFoldDB" id="A0A1S8AY66"/>
<dbReference type="Pfam" id="PF03551">
    <property type="entry name" value="PadR"/>
    <property type="match status" value="1"/>
</dbReference>
<organism evidence="2 3">
    <name type="scientific">Natrinema saccharevitans</name>
    <dbReference type="NCBI Taxonomy" id="301967"/>
    <lineage>
        <taxon>Archaea</taxon>
        <taxon>Methanobacteriati</taxon>
        <taxon>Methanobacteriota</taxon>
        <taxon>Stenosarchaea group</taxon>
        <taxon>Halobacteria</taxon>
        <taxon>Halobacteriales</taxon>
        <taxon>Natrialbaceae</taxon>
        <taxon>Natrinema</taxon>
    </lineage>
</organism>
<dbReference type="Gene3D" id="1.10.10.10">
    <property type="entry name" value="Winged helix-like DNA-binding domain superfamily/Winged helix DNA-binding domain"/>
    <property type="match status" value="1"/>
</dbReference>
<dbReference type="InterPro" id="IPR036390">
    <property type="entry name" value="WH_DNA-bd_sf"/>
</dbReference>
<keyword evidence="3" id="KW-1185">Reference proteome</keyword>
<evidence type="ECO:0000313" key="2">
    <source>
        <dbReference type="EMBL" id="OLZ41793.1"/>
    </source>
</evidence>
<dbReference type="SUPFAM" id="SSF46785">
    <property type="entry name" value="Winged helix' DNA-binding domain"/>
    <property type="match status" value="1"/>
</dbReference>
<dbReference type="STRING" id="301967.A6E15_12710"/>
<proteinExistence type="predicted"/>
<comment type="caution">
    <text evidence="2">The sequence shown here is derived from an EMBL/GenBank/DDBJ whole genome shotgun (WGS) entry which is preliminary data.</text>
</comment>
<dbReference type="Proteomes" id="UP000189370">
    <property type="component" value="Unassembled WGS sequence"/>
</dbReference>
<evidence type="ECO:0000259" key="1">
    <source>
        <dbReference type="Pfam" id="PF03551"/>
    </source>
</evidence>
<dbReference type="RefSeq" id="WP_076146779.1">
    <property type="nucleotide sequence ID" value="NZ_LWLN01000001.1"/>
</dbReference>
<evidence type="ECO:0000313" key="3">
    <source>
        <dbReference type="Proteomes" id="UP000189370"/>
    </source>
</evidence>
<dbReference type="EMBL" id="LWLN01000001">
    <property type="protein sequence ID" value="OLZ41793.1"/>
    <property type="molecule type" value="Genomic_DNA"/>
</dbReference>
<dbReference type="InterPro" id="IPR036388">
    <property type="entry name" value="WH-like_DNA-bd_sf"/>
</dbReference>
<accession>A0A1S8AY66</accession>
<reference evidence="3" key="1">
    <citation type="submission" date="2016-04" db="EMBL/GenBank/DDBJ databases">
        <authorList>
            <person name="Chen S.-C."/>
            <person name="Lai M.-C."/>
        </authorList>
    </citation>
    <scope>NUCLEOTIDE SEQUENCE [LARGE SCALE GENOMIC DNA]</scope>
    <source>
        <strain evidence="3">AB14</strain>
    </source>
</reference>